<dbReference type="EMBL" id="FTOA01000006">
    <property type="protein sequence ID" value="SIT04900.1"/>
    <property type="molecule type" value="Genomic_DNA"/>
</dbReference>
<dbReference type="STRING" id="80876.SAMN05421779_10620"/>
<gene>
    <name evidence="3" type="ORF">SAMN05421779_10620</name>
</gene>
<dbReference type="Proteomes" id="UP000185678">
    <property type="component" value="Unassembled WGS sequence"/>
</dbReference>
<proteinExistence type="predicted"/>
<protein>
    <submittedName>
        <fullName evidence="3">Uncharacterized protein</fullName>
    </submittedName>
</protein>
<feature type="chain" id="PRO_5013201735" evidence="2">
    <location>
        <begin position="22"/>
        <end position="94"/>
    </location>
</feature>
<feature type="region of interest" description="Disordered" evidence="1">
    <location>
        <begin position="73"/>
        <end position="94"/>
    </location>
</feature>
<accession>A0A1N7P2W9</accession>
<organism evidence="3 4">
    <name type="scientific">Insolitispirillum peregrinum</name>
    <dbReference type="NCBI Taxonomy" id="80876"/>
    <lineage>
        <taxon>Bacteria</taxon>
        <taxon>Pseudomonadati</taxon>
        <taxon>Pseudomonadota</taxon>
        <taxon>Alphaproteobacteria</taxon>
        <taxon>Rhodospirillales</taxon>
        <taxon>Novispirillaceae</taxon>
        <taxon>Insolitispirillum</taxon>
    </lineage>
</organism>
<evidence type="ECO:0000256" key="2">
    <source>
        <dbReference type="SAM" id="SignalP"/>
    </source>
</evidence>
<evidence type="ECO:0000256" key="1">
    <source>
        <dbReference type="SAM" id="MobiDB-lite"/>
    </source>
</evidence>
<dbReference type="AlphaFoldDB" id="A0A1N7P2W9"/>
<dbReference type="RefSeq" id="WP_076401357.1">
    <property type="nucleotide sequence ID" value="NZ_FTOA01000006.1"/>
</dbReference>
<reference evidence="3 4" key="1">
    <citation type="submission" date="2017-01" db="EMBL/GenBank/DDBJ databases">
        <authorList>
            <person name="Mah S.A."/>
            <person name="Swanson W.J."/>
            <person name="Moy G.W."/>
            <person name="Vacquier V.D."/>
        </authorList>
    </citation>
    <scope>NUCLEOTIDE SEQUENCE [LARGE SCALE GENOMIC DNA]</scope>
    <source>
        <strain evidence="3 4">DSM 11589</strain>
    </source>
</reference>
<feature type="signal peptide" evidence="2">
    <location>
        <begin position="1"/>
        <end position="21"/>
    </location>
</feature>
<feature type="compositionally biased region" description="Low complexity" evidence="1">
    <location>
        <begin position="82"/>
        <end position="94"/>
    </location>
</feature>
<evidence type="ECO:0000313" key="3">
    <source>
        <dbReference type="EMBL" id="SIT04900.1"/>
    </source>
</evidence>
<sequence>MKRFLGSFAAIAASFSATAQAAIAPEEKAAPVETAALSGPASAVEHIFQVPDGKGDLMDFVLRPSGNDGMLFASHRSHASHVSHGSHSSHYSSR</sequence>
<keyword evidence="4" id="KW-1185">Reference proteome</keyword>
<keyword evidence="2" id="KW-0732">Signal</keyword>
<evidence type="ECO:0000313" key="4">
    <source>
        <dbReference type="Proteomes" id="UP000185678"/>
    </source>
</evidence>
<dbReference type="NCBIfam" id="NF038296">
    <property type="entry name" value="HisXaaSer_A2"/>
    <property type="match status" value="1"/>
</dbReference>
<name>A0A1N7P2W9_9PROT</name>